<feature type="region of interest" description="Disordered" evidence="3">
    <location>
        <begin position="312"/>
        <end position="360"/>
    </location>
</feature>
<organism evidence="5">
    <name type="scientific">Solanum lycopersicum</name>
    <name type="common">Tomato</name>
    <name type="synonym">Lycopersicon esculentum</name>
    <dbReference type="NCBI Taxonomy" id="4081"/>
    <lineage>
        <taxon>Eukaryota</taxon>
        <taxon>Viridiplantae</taxon>
        <taxon>Streptophyta</taxon>
        <taxon>Embryophyta</taxon>
        <taxon>Tracheophyta</taxon>
        <taxon>Spermatophyta</taxon>
        <taxon>Magnoliopsida</taxon>
        <taxon>eudicotyledons</taxon>
        <taxon>Gunneridae</taxon>
        <taxon>Pentapetalae</taxon>
        <taxon>asterids</taxon>
        <taxon>lamiids</taxon>
        <taxon>Solanales</taxon>
        <taxon>Solanaceae</taxon>
        <taxon>Solanoideae</taxon>
        <taxon>Solaneae</taxon>
        <taxon>Solanum</taxon>
        <taxon>Solanum subgen. Lycopersicon</taxon>
    </lineage>
</organism>
<dbReference type="OMA" id="KKWAGAK"/>
<dbReference type="GO" id="GO:0005634">
    <property type="term" value="C:nucleus"/>
    <property type="evidence" value="ECO:0000318"/>
    <property type="project" value="GO_Central"/>
</dbReference>
<proteinExistence type="predicted"/>
<dbReference type="STRING" id="4081.A0A3Q7EJL3"/>
<dbReference type="OrthoDB" id="784393at2759"/>
<dbReference type="Proteomes" id="UP000004994">
    <property type="component" value="Chromosome 1"/>
</dbReference>
<evidence type="ECO:0000259" key="4">
    <source>
        <dbReference type="SMART" id="SM01233"/>
    </source>
</evidence>
<dbReference type="RefSeq" id="NP_001308953.1">
    <property type="nucleotide sequence ID" value="NM_001322024.1"/>
</dbReference>
<dbReference type="GO" id="GO:0005737">
    <property type="term" value="C:cytoplasm"/>
    <property type="evidence" value="ECO:0000318"/>
    <property type="project" value="GO_Central"/>
</dbReference>
<feature type="compositionally biased region" description="Basic and acidic residues" evidence="3">
    <location>
        <begin position="148"/>
        <end position="173"/>
    </location>
</feature>
<accession>A0A3Q7EJL3</accession>
<dbReference type="EnsemblPlants" id="Solyc01g090190.3.1">
    <property type="protein sequence ID" value="Solyc01g090190.3.1"/>
    <property type="gene ID" value="Solyc01g090190.3"/>
</dbReference>
<protein>
    <recommendedName>
        <fullName evidence="4">Hyaluronan/mRNA-binding protein domain-containing protein</fullName>
    </recommendedName>
</protein>
<feature type="compositionally biased region" description="Basic and acidic residues" evidence="3">
    <location>
        <begin position="195"/>
        <end position="233"/>
    </location>
</feature>
<dbReference type="SMART" id="SM01233">
    <property type="entry name" value="HABP4_PAI-RBP1"/>
    <property type="match status" value="1"/>
</dbReference>
<name>A0A3Q7EJL3_SOLLC</name>
<evidence type="ECO:0000256" key="1">
    <source>
        <dbReference type="ARBA" id="ARBA00004496"/>
    </source>
</evidence>
<dbReference type="InterPro" id="IPR006861">
    <property type="entry name" value="HABP4_PAIRBP1-bd"/>
</dbReference>
<reference evidence="5" key="1">
    <citation type="journal article" date="2012" name="Nature">
        <title>The tomato genome sequence provides insights into fleshy fruit evolution.</title>
        <authorList>
            <consortium name="Tomato Genome Consortium"/>
        </authorList>
    </citation>
    <scope>NUCLEOTIDE SEQUENCE [LARGE SCALE GENOMIC DNA]</scope>
    <source>
        <strain evidence="5">cv. Heinz 1706</strain>
    </source>
</reference>
<dbReference type="InterPro" id="IPR019084">
    <property type="entry name" value="STM1-like_N"/>
</dbReference>
<dbReference type="Pfam" id="PF09598">
    <property type="entry name" value="Stm1_N"/>
    <property type="match status" value="1"/>
</dbReference>
<dbReference type="AlphaFoldDB" id="A0A3Q7EJL3"/>
<dbReference type="GeneID" id="101255921"/>
<dbReference type="KEGG" id="sly:101255921"/>
<evidence type="ECO:0000256" key="2">
    <source>
        <dbReference type="ARBA" id="ARBA00022490"/>
    </source>
</evidence>
<dbReference type="InterPro" id="IPR039764">
    <property type="entry name" value="HABP4/SERBP1-like"/>
</dbReference>
<keyword evidence="2" id="KW-0963">Cytoplasm</keyword>
<dbReference type="PaxDb" id="4081-Solyc01g090190.2.1"/>
<dbReference type="Gramene" id="Solyc01g090190.3.1">
    <property type="protein sequence ID" value="Solyc01g090190.3.1"/>
    <property type="gene ID" value="Solyc01g090190.3"/>
</dbReference>
<evidence type="ECO:0000313" key="6">
    <source>
        <dbReference type="Proteomes" id="UP000004994"/>
    </source>
</evidence>
<feature type="compositionally biased region" description="Gly residues" evidence="3">
    <location>
        <begin position="69"/>
        <end position="90"/>
    </location>
</feature>
<evidence type="ECO:0000313" key="5">
    <source>
        <dbReference type="EnsemblPlants" id="Solyc01g090190.3.1"/>
    </source>
</evidence>
<feature type="compositionally biased region" description="Low complexity" evidence="3">
    <location>
        <begin position="34"/>
        <end position="51"/>
    </location>
</feature>
<dbReference type="Gene3D" id="6.10.140.1040">
    <property type="match status" value="1"/>
</dbReference>
<gene>
    <name evidence="5" type="primary">LOC101255921</name>
</gene>
<evidence type="ECO:0000256" key="3">
    <source>
        <dbReference type="SAM" id="MobiDB-lite"/>
    </source>
</evidence>
<dbReference type="GO" id="GO:0003729">
    <property type="term" value="F:mRNA binding"/>
    <property type="evidence" value="ECO:0000318"/>
    <property type="project" value="GO_Central"/>
</dbReference>
<dbReference type="PANTHER" id="PTHR12299">
    <property type="entry name" value="HYALURONIC ACID-BINDING PROTEIN 4"/>
    <property type="match status" value="1"/>
</dbReference>
<dbReference type="InParanoid" id="A0A3Q7EJL3"/>
<comment type="subcellular location">
    <subcellularLocation>
        <location evidence="1">Cytoplasm</location>
    </subcellularLocation>
</comment>
<dbReference type="FunCoup" id="A0A3Q7EJL3">
    <property type="interactions" value="606"/>
</dbReference>
<reference evidence="5" key="2">
    <citation type="submission" date="2019-01" db="UniProtKB">
        <authorList>
            <consortium name="EnsemblPlants"/>
        </authorList>
    </citation>
    <scope>IDENTIFICATION</scope>
    <source>
        <strain evidence="5">cv. Heinz 1706</strain>
    </source>
</reference>
<feature type="region of interest" description="Disordered" evidence="3">
    <location>
        <begin position="1"/>
        <end position="233"/>
    </location>
</feature>
<dbReference type="PANTHER" id="PTHR12299:SF78">
    <property type="entry name" value="RGG REPEATS NUCLEAR RNA BINDING PROTEIN C"/>
    <property type="match status" value="1"/>
</dbReference>
<keyword evidence="6" id="KW-1185">Reference proteome</keyword>
<feature type="domain" description="Hyaluronan/mRNA-binding protein" evidence="4">
    <location>
        <begin position="152"/>
        <end position="260"/>
    </location>
</feature>
<dbReference type="Pfam" id="PF04774">
    <property type="entry name" value="HABP4_PAI-RBP1"/>
    <property type="match status" value="1"/>
</dbReference>
<sequence length="360" mass="38838">MADLNPFDLLGDDDNDDPSKLIAIHQQKVDPAKKASAPAPAAAKKQPAKLPTKPPPPTQAVREAKTESGRGGGRGGGRGYSCGRGGGGFNREGSNNENFARNREFSGGIAAPEYVEGGRPSERRGGYGGPRAFRGGRQGGFGNGEMPEGDRPRRTFERRSGTGRGSEIKREGAGRGNWGTEADEVTLMTGEVADEGEKNLNVEKPSTEEEAGVDKKENPAAEAADKEPEDKEMTLEEYEKLLEEKRKALQALKTEERKVDTKVFESMQQISKKSSDEIFVKLGSKDKRKESAEKEEKAKKAVSINEFLKPAEGERYYAPGGRGRGRGRGSRGYSEANTMSNVEAAPPIEDPGHFPTLGGK</sequence>